<dbReference type="KEGG" id="sdr:SCD_n00201"/>
<dbReference type="InterPro" id="IPR005135">
    <property type="entry name" value="Endo/exonuclease/phosphatase"/>
</dbReference>
<feature type="binding site" evidence="7">
    <location>
        <position position="246"/>
    </location>
    <ligand>
        <name>Mg(2+)</name>
        <dbReference type="ChEBI" id="CHEBI:18420"/>
        <label>1</label>
    </ligand>
</feature>
<dbReference type="GO" id="GO:0008311">
    <property type="term" value="F:double-stranded DNA 3'-5' DNA exonuclease activity"/>
    <property type="evidence" value="ECO:0007669"/>
    <property type="project" value="InterPro"/>
</dbReference>
<dbReference type="PROSITE" id="PS51435">
    <property type="entry name" value="AP_NUCLEASE_F1_4"/>
    <property type="match status" value="1"/>
</dbReference>
<dbReference type="GO" id="GO:0004519">
    <property type="term" value="F:endonuclease activity"/>
    <property type="evidence" value="ECO:0007669"/>
    <property type="project" value="InterPro"/>
</dbReference>
<keyword evidence="11" id="KW-1185">Reference proteome</keyword>
<dbReference type="InterPro" id="IPR036691">
    <property type="entry name" value="Endo/exonu/phosph_ase_sf"/>
</dbReference>
<comment type="similarity">
    <text evidence="2">Belongs to the DNA repair enzymes AP/ExoA family.</text>
</comment>
<feature type="binding site" evidence="7">
    <location>
        <position position="145"/>
    </location>
    <ligand>
        <name>Mg(2+)</name>
        <dbReference type="ChEBI" id="CHEBI:18420"/>
        <label>1</label>
    </ligand>
</feature>
<evidence type="ECO:0000256" key="6">
    <source>
        <dbReference type="PIRSR" id="PIRSR604808-1"/>
    </source>
</evidence>
<dbReference type="GO" id="GO:0003677">
    <property type="term" value="F:DNA binding"/>
    <property type="evidence" value="ECO:0007669"/>
    <property type="project" value="InterPro"/>
</dbReference>
<keyword evidence="4" id="KW-0378">Hydrolase</keyword>
<evidence type="ECO:0000256" key="5">
    <source>
        <dbReference type="ARBA" id="ARBA00022842"/>
    </source>
</evidence>
<feature type="active site" evidence="6">
    <location>
        <position position="104"/>
    </location>
</feature>
<feature type="binding site" evidence="7">
    <location>
        <position position="34"/>
    </location>
    <ligand>
        <name>Mg(2+)</name>
        <dbReference type="ChEBI" id="CHEBI:18420"/>
        <label>1</label>
    </ligand>
</feature>
<feature type="site" description="Transition state stabilizer" evidence="8">
    <location>
        <position position="147"/>
    </location>
</feature>
<feature type="binding site" evidence="7">
    <location>
        <position position="245"/>
    </location>
    <ligand>
        <name>Mg(2+)</name>
        <dbReference type="ChEBI" id="CHEBI:18420"/>
        <label>1</label>
    </ligand>
</feature>
<dbReference type="InterPro" id="IPR037493">
    <property type="entry name" value="ExoIII-like"/>
</dbReference>
<feature type="active site" description="Proton donor/acceptor" evidence="6">
    <location>
        <position position="145"/>
    </location>
</feature>
<dbReference type="HOGENOM" id="CLU_027539_0_1_4"/>
<dbReference type="NCBIfam" id="TIGR00633">
    <property type="entry name" value="xth"/>
    <property type="match status" value="1"/>
</dbReference>
<accession>S6A9G1</accession>
<dbReference type="CDD" id="cd09086">
    <property type="entry name" value="ExoIII-like_AP-endo"/>
    <property type="match status" value="1"/>
</dbReference>
<comment type="cofactor">
    <cofactor evidence="1">
        <name>Mn(2+)</name>
        <dbReference type="ChEBI" id="CHEBI:29035"/>
    </cofactor>
</comment>
<keyword evidence="3 7" id="KW-0479">Metal-binding</keyword>
<dbReference type="PROSITE" id="PS00728">
    <property type="entry name" value="AP_NUCLEASE_F1_3"/>
    <property type="match status" value="1"/>
</dbReference>
<dbReference type="eggNOG" id="COG0708">
    <property type="taxonomic scope" value="Bacteria"/>
</dbReference>
<evidence type="ECO:0000256" key="1">
    <source>
        <dbReference type="ARBA" id="ARBA00001936"/>
    </source>
</evidence>
<evidence type="ECO:0000256" key="3">
    <source>
        <dbReference type="ARBA" id="ARBA00022723"/>
    </source>
</evidence>
<feature type="domain" description="Endonuclease/exonuclease/phosphatase" evidence="9">
    <location>
        <begin position="4"/>
        <end position="246"/>
    </location>
</feature>
<evidence type="ECO:0000256" key="7">
    <source>
        <dbReference type="PIRSR" id="PIRSR604808-2"/>
    </source>
</evidence>
<evidence type="ECO:0000256" key="4">
    <source>
        <dbReference type="ARBA" id="ARBA00022801"/>
    </source>
</evidence>
<comment type="cofactor">
    <cofactor evidence="7">
        <name>Mg(2+)</name>
        <dbReference type="ChEBI" id="CHEBI:18420"/>
    </cofactor>
    <cofactor evidence="7">
        <name>Mn(2+)</name>
        <dbReference type="ChEBI" id="CHEBI:29035"/>
    </cofactor>
    <text evidence="7">Probably binds two magnesium or manganese ions per subunit.</text>
</comment>
<dbReference type="PANTHER" id="PTHR43250:SF2">
    <property type="entry name" value="EXODEOXYRIBONUCLEASE III"/>
    <property type="match status" value="1"/>
</dbReference>
<feature type="site" description="Important for catalytic activity" evidence="8">
    <location>
        <position position="216"/>
    </location>
</feature>
<dbReference type="OrthoDB" id="9803914at2"/>
<protein>
    <submittedName>
        <fullName evidence="10">Exodeoxyribonuclease III Xth</fullName>
    </submittedName>
</protein>
<dbReference type="GO" id="GO:0046872">
    <property type="term" value="F:metal ion binding"/>
    <property type="evidence" value="ECO:0007669"/>
    <property type="project" value="UniProtKB-KW"/>
</dbReference>
<dbReference type="EMBL" id="AP013066">
    <property type="protein sequence ID" value="BAN34050.1"/>
    <property type="molecule type" value="Genomic_DNA"/>
</dbReference>
<dbReference type="PROSITE" id="PS00726">
    <property type="entry name" value="AP_NUCLEASE_F1_1"/>
    <property type="match status" value="1"/>
</dbReference>
<name>S6A9G1_SULDS</name>
<dbReference type="InterPro" id="IPR020848">
    <property type="entry name" value="AP_endonuclease_F1_CS"/>
</dbReference>
<dbReference type="InterPro" id="IPR020847">
    <property type="entry name" value="AP_endonuclease_F1_BS"/>
</dbReference>
<proteinExistence type="inferred from homology"/>
<organism evidence="10 11">
    <name type="scientific">Sulfuricella denitrificans (strain DSM 22764 / NBRC 105220 / skB26)</name>
    <dbReference type="NCBI Taxonomy" id="1163617"/>
    <lineage>
        <taxon>Bacteria</taxon>
        <taxon>Pseudomonadati</taxon>
        <taxon>Pseudomonadota</taxon>
        <taxon>Betaproteobacteria</taxon>
        <taxon>Nitrosomonadales</taxon>
        <taxon>Sulfuricellaceae</taxon>
        <taxon>Sulfuricella</taxon>
    </lineage>
</organism>
<dbReference type="AlphaFoldDB" id="S6A9G1"/>
<keyword evidence="7" id="KW-0464">Manganese</keyword>
<gene>
    <name evidence="10" type="ORF">SCD_n00201</name>
</gene>
<dbReference type="PANTHER" id="PTHR43250">
    <property type="entry name" value="EXODEOXYRIBONUCLEASE III"/>
    <property type="match status" value="1"/>
</dbReference>
<sequence>MKLVTWNVNSLKVRLPQVLDWLAAHQPDVLCLQETKLEDVNFPAAAISAAGYQTVFSGQKTYNGVAILSKTSASEIITAIPGYADVQKRVLAATIAGVRVINLYIPNGQSVDSDKYQYKLGWLEALTAWLTDELACHPRLAVLGDFNIAPDDRDVHDPKAWEGQVLFSLPEREAFQRLVDSGLTDSFRLFEQPEKIYSWWDYRMNAFRRNMGLRIDHILLSGELARTCKSCIIDKEARKAERPSDHAPVMVEF</sequence>
<evidence type="ECO:0000313" key="11">
    <source>
        <dbReference type="Proteomes" id="UP000015559"/>
    </source>
</evidence>
<dbReference type="Proteomes" id="UP000015559">
    <property type="component" value="Chromosome"/>
</dbReference>
<dbReference type="STRING" id="1163617.SCD_n00201"/>
<dbReference type="Pfam" id="PF03372">
    <property type="entry name" value="Exo_endo_phos"/>
    <property type="match status" value="1"/>
</dbReference>
<dbReference type="SUPFAM" id="SSF56219">
    <property type="entry name" value="DNase I-like"/>
    <property type="match status" value="1"/>
</dbReference>
<dbReference type="NCBIfam" id="TIGR00195">
    <property type="entry name" value="exoDNase_III"/>
    <property type="match status" value="1"/>
</dbReference>
<dbReference type="InterPro" id="IPR004808">
    <property type="entry name" value="AP_endonuc_1"/>
</dbReference>
<reference evidence="10 11" key="1">
    <citation type="journal article" date="2012" name="Appl. Environ. Microbiol.">
        <title>Draft genome sequence of a psychrotolerant sulfur-oxidizing bacterium, Sulfuricella denitrificans skB26, and proteomic insights into cold adaptation.</title>
        <authorList>
            <person name="Watanabe T."/>
            <person name="Kojima H."/>
            <person name="Fukui M."/>
        </authorList>
    </citation>
    <scope>NUCLEOTIDE SEQUENCE [LARGE SCALE GENOMIC DNA]</scope>
    <source>
        <strain evidence="11">skB26</strain>
    </source>
</reference>
<evidence type="ECO:0000256" key="8">
    <source>
        <dbReference type="PIRSR" id="PIRSR604808-3"/>
    </source>
</evidence>
<keyword evidence="5 7" id="KW-0460">Magnesium</keyword>
<feature type="active site" description="Proton acceptor" evidence="6">
    <location>
        <position position="246"/>
    </location>
</feature>
<evidence type="ECO:0000256" key="2">
    <source>
        <dbReference type="ARBA" id="ARBA00007092"/>
    </source>
</evidence>
<feature type="binding site" evidence="7">
    <location>
        <position position="147"/>
    </location>
    <ligand>
        <name>Mg(2+)</name>
        <dbReference type="ChEBI" id="CHEBI:18420"/>
        <label>1</label>
    </ligand>
</feature>
<evidence type="ECO:0000313" key="10">
    <source>
        <dbReference type="EMBL" id="BAN34050.1"/>
    </source>
</evidence>
<evidence type="ECO:0000259" key="9">
    <source>
        <dbReference type="Pfam" id="PF03372"/>
    </source>
</evidence>
<dbReference type="GO" id="GO:0006281">
    <property type="term" value="P:DNA repair"/>
    <property type="evidence" value="ECO:0007669"/>
    <property type="project" value="InterPro"/>
</dbReference>
<feature type="site" description="Interaction with DNA substrate" evidence="8">
    <location>
        <position position="246"/>
    </location>
</feature>
<dbReference type="Gene3D" id="3.60.10.10">
    <property type="entry name" value="Endonuclease/exonuclease/phosphatase"/>
    <property type="match status" value="1"/>
</dbReference>
<dbReference type="RefSeq" id="WP_009207004.1">
    <property type="nucleotide sequence ID" value="NC_022357.1"/>
</dbReference>
<feature type="binding site" evidence="7">
    <location>
        <position position="7"/>
    </location>
    <ligand>
        <name>Mg(2+)</name>
        <dbReference type="ChEBI" id="CHEBI:18420"/>
        <label>1</label>
    </ligand>
</feature>